<reference evidence="7" key="2">
    <citation type="journal article" date="2022" name="Microb. Genom.">
        <title>A chromosome-scale genome assembly of the tomato pathogen Cladosporium fulvum reveals a compartmentalized genome architecture and the presence of a dispensable chromosome.</title>
        <authorList>
            <person name="Zaccaron A.Z."/>
            <person name="Chen L.H."/>
            <person name="Samaras A."/>
            <person name="Stergiopoulos I."/>
        </authorList>
    </citation>
    <scope>NUCLEOTIDE SEQUENCE</scope>
    <source>
        <strain evidence="7">Race5_Kim</strain>
    </source>
</reference>
<gene>
    <name evidence="7" type="ORF">CLAFUR5_06783</name>
</gene>
<keyword evidence="8" id="KW-1185">Reference proteome</keyword>
<keyword evidence="2" id="KW-0285">Flavoprotein</keyword>
<dbReference type="RefSeq" id="XP_047762970.1">
    <property type="nucleotide sequence ID" value="XM_047905931.1"/>
</dbReference>
<evidence type="ECO:0000259" key="6">
    <source>
        <dbReference type="Pfam" id="PF07992"/>
    </source>
</evidence>
<dbReference type="InterPro" id="IPR036188">
    <property type="entry name" value="FAD/NAD-bd_sf"/>
</dbReference>
<keyword evidence="3" id="KW-0274">FAD</keyword>
<organism evidence="7 8">
    <name type="scientific">Passalora fulva</name>
    <name type="common">Tomato leaf mold</name>
    <name type="synonym">Cladosporium fulvum</name>
    <dbReference type="NCBI Taxonomy" id="5499"/>
    <lineage>
        <taxon>Eukaryota</taxon>
        <taxon>Fungi</taxon>
        <taxon>Dikarya</taxon>
        <taxon>Ascomycota</taxon>
        <taxon>Pezizomycotina</taxon>
        <taxon>Dothideomycetes</taxon>
        <taxon>Dothideomycetidae</taxon>
        <taxon>Mycosphaerellales</taxon>
        <taxon>Mycosphaerellaceae</taxon>
        <taxon>Fulvia</taxon>
    </lineage>
</organism>
<evidence type="ECO:0000313" key="7">
    <source>
        <dbReference type="EMBL" id="UJO18604.1"/>
    </source>
</evidence>
<feature type="compositionally biased region" description="Pro residues" evidence="5">
    <location>
        <begin position="53"/>
        <end position="63"/>
    </location>
</feature>
<sequence>MSNYYPDASPAGVPSPAHVPATGKPSIPFQSAQLQQQTLGPQTLPPNFVSAPTSPPPQTPIPAQPHHQRQPTIASYQSGSEAGATSSQEPLNIIILGASFGGLSCAHHFLDYTIDRLGTSSAVRPYRLIIISPSTHIYWNIGAPRALVKGGLIKHEDTFIPIEPGFVRHRGHDWTIVQGKAIDWDPEDRSVKIECLNLEAQKRCSYLLPKRGSKAFDTNASVSSLPTVQSLPYHALIITTGTSAHSDLLSLHGPHLHTADALNAFHRKVAAAKSIVVCGGGTSGVEVAGQLATLLNYKSHIGPFKTKVPNPKSITLITGSDRCLPGVPNPKVGTIAEKSLLKLGVEIRHNVRVTDAKEWFDQTGATRIDLSDNTQLIADVYIACTGVGPNSAFVPTYLKDDKGYIAMNHKTMRVDAAGDRVYAIGDVASYSYNYVPDVYAAVPVVMHNLLNDLIAHELSVSNPYGGNDDYIEQLVDEEYVQRENDSQLCPISRYGGAGMLLGNVLPKVMVHLLKGHDYRVCKAKGVVVNGGNPYATPIPGNKYSSEAYDDQGYRKRKIGGFGKLSG</sequence>
<name>A0A9Q8P9Y9_PASFU</name>
<evidence type="ECO:0000256" key="1">
    <source>
        <dbReference type="ARBA" id="ARBA00006442"/>
    </source>
</evidence>
<dbReference type="KEGG" id="ffu:CLAFUR5_06783"/>
<evidence type="ECO:0000313" key="8">
    <source>
        <dbReference type="Proteomes" id="UP000756132"/>
    </source>
</evidence>
<dbReference type="AlphaFoldDB" id="A0A9Q8P9Y9"/>
<dbReference type="EMBL" id="CP090168">
    <property type="protein sequence ID" value="UJO18604.1"/>
    <property type="molecule type" value="Genomic_DNA"/>
</dbReference>
<dbReference type="PRINTS" id="PR00411">
    <property type="entry name" value="PNDRDTASEI"/>
</dbReference>
<protein>
    <submittedName>
        <fullName evidence="7">Oxidoreductase phnG</fullName>
    </submittedName>
</protein>
<evidence type="ECO:0000256" key="5">
    <source>
        <dbReference type="SAM" id="MobiDB-lite"/>
    </source>
</evidence>
<feature type="compositionally biased region" description="Polar residues" evidence="5">
    <location>
        <begin position="70"/>
        <end position="84"/>
    </location>
</feature>
<dbReference type="Proteomes" id="UP000756132">
    <property type="component" value="Chromosome 6"/>
</dbReference>
<feature type="compositionally biased region" description="Low complexity" evidence="5">
    <location>
        <begin position="33"/>
        <end position="52"/>
    </location>
</feature>
<dbReference type="GO" id="GO:0004174">
    <property type="term" value="F:electron-transferring-flavoprotein dehydrogenase activity"/>
    <property type="evidence" value="ECO:0007669"/>
    <property type="project" value="TreeGrafter"/>
</dbReference>
<dbReference type="GO" id="GO:0050660">
    <property type="term" value="F:flavin adenine dinucleotide binding"/>
    <property type="evidence" value="ECO:0007669"/>
    <property type="project" value="TreeGrafter"/>
</dbReference>
<reference evidence="7" key="1">
    <citation type="submission" date="2021-12" db="EMBL/GenBank/DDBJ databases">
        <authorList>
            <person name="Zaccaron A."/>
            <person name="Stergiopoulos I."/>
        </authorList>
    </citation>
    <scope>NUCLEOTIDE SEQUENCE</scope>
    <source>
        <strain evidence="7">Race5_Kim</strain>
    </source>
</reference>
<feature type="domain" description="FAD/NAD(P)-binding" evidence="6">
    <location>
        <begin position="92"/>
        <end position="436"/>
    </location>
</feature>
<dbReference type="GO" id="GO:0005737">
    <property type="term" value="C:cytoplasm"/>
    <property type="evidence" value="ECO:0007669"/>
    <property type="project" value="TreeGrafter"/>
</dbReference>
<dbReference type="Pfam" id="PF07992">
    <property type="entry name" value="Pyr_redox_2"/>
    <property type="match status" value="1"/>
</dbReference>
<comment type="similarity">
    <text evidence="1">Belongs to the FAD-dependent oxidoreductase family.</text>
</comment>
<feature type="region of interest" description="Disordered" evidence="5">
    <location>
        <begin position="1"/>
        <end position="84"/>
    </location>
</feature>
<dbReference type="PRINTS" id="PR00368">
    <property type="entry name" value="FADPNR"/>
</dbReference>
<evidence type="ECO:0000256" key="2">
    <source>
        <dbReference type="ARBA" id="ARBA00022630"/>
    </source>
</evidence>
<dbReference type="OrthoDB" id="202203at2759"/>
<proteinExistence type="inferred from homology"/>
<dbReference type="OMA" id="CAHHFLD"/>
<dbReference type="Gene3D" id="3.50.50.100">
    <property type="match status" value="1"/>
</dbReference>
<evidence type="ECO:0000256" key="3">
    <source>
        <dbReference type="ARBA" id="ARBA00022827"/>
    </source>
</evidence>
<dbReference type="GeneID" id="71986661"/>
<keyword evidence="4" id="KW-0560">Oxidoreductase</keyword>
<dbReference type="PANTHER" id="PTHR43735">
    <property type="entry name" value="APOPTOSIS-INDUCING FACTOR 1"/>
    <property type="match status" value="1"/>
</dbReference>
<accession>A0A9Q8P9Y9</accession>
<dbReference type="SUPFAM" id="SSF51905">
    <property type="entry name" value="FAD/NAD(P)-binding domain"/>
    <property type="match status" value="1"/>
</dbReference>
<dbReference type="InterPro" id="IPR023753">
    <property type="entry name" value="FAD/NAD-binding_dom"/>
</dbReference>
<evidence type="ECO:0000256" key="4">
    <source>
        <dbReference type="ARBA" id="ARBA00023002"/>
    </source>
</evidence>
<dbReference type="PANTHER" id="PTHR43735:SF3">
    <property type="entry name" value="FERROPTOSIS SUPPRESSOR PROTEIN 1"/>
    <property type="match status" value="1"/>
</dbReference>